<keyword evidence="2" id="KW-1185">Reference proteome</keyword>
<evidence type="ECO:0000313" key="1">
    <source>
        <dbReference type="EMBL" id="KIL73712.1"/>
    </source>
</evidence>
<accession>A0ABR5AP10</accession>
<organism evidence="1 2">
    <name type="scientific">Bacillus badius</name>
    <dbReference type="NCBI Taxonomy" id="1455"/>
    <lineage>
        <taxon>Bacteria</taxon>
        <taxon>Bacillati</taxon>
        <taxon>Bacillota</taxon>
        <taxon>Bacilli</taxon>
        <taxon>Bacillales</taxon>
        <taxon>Bacillaceae</taxon>
        <taxon>Pseudobacillus</taxon>
    </lineage>
</organism>
<reference evidence="1 2" key="1">
    <citation type="submission" date="2015-01" db="EMBL/GenBank/DDBJ databases">
        <title>Genome Assembly of Bacillus badius MTCC 1458.</title>
        <authorList>
            <person name="Verma A."/>
            <person name="Khatri I."/>
            <person name="Mual P."/>
            <person name="Subramanian S."/>
            <person name="Krishnamurthi S."/>
        </authorList>
    </citation>
    <scope>NUCLEOTIDE SEQUENCE [LARGE SCALE GENOMIC DNA]</scope>
    <source>
        <strain evidence="1 2">MTCC 1458</strain>
    </source>
</reference>
<dbReference type="RefSeq" id="WP_041114559.1">
    <property type="nucleotide sequence ID" value="NZ_JARTHD010000005.1"/>
</dbReference>
<proteinExistence type="predicted"/>
<protein>
    <submittedName>
        <fullName evidence="1">Uncharacterized protein</fullName>
    </submittedName>
</protein>
<dbReference type="EMBL" id="JXLP01000028">
    <property type="protein sequence ID" value="KIL73712.1"/>
    <property type="molecule type" value="Genomic_DNA"/>
</dbReference>
<evidence type="ECO:0000313" key="2">
    <source>
        <dbReference type="Proteomes" id="UP000031982"/>
    </source>
</evidence>
<name>A0ABR5AP10_BACBA</name>
<sequence>MPKIIKLESARHMDGESWAVGQEIEFKSGKIITEIKDTSLEFPESIDYQFDIYVNDKLWKTLINMPLKVEYSLED</sequence>
<comment type="caution">
    <text evidence="1">The sequence shown here is derived from an EMBL/GenBank/DDBJ whole genome shotgun (WGS) entry which is preliminary data.</text>
</comment>
<dbReference type="Proteomes" id="UP000031982">
    <property type="component" value="Unassembled WGS sequence"/>
</dbReference>
<gene>
    <name evidence="1" type="ORF">SD77_2989</name>
</gene>